<evidence type="ECO:0000256" key="2">
    <source>
        <dbReference type="ARBA" id="ARBA00000565"/>
    </source>
</evidence>
<evidence type="ECO:0000256" key="7">
    <source>
        <dbReference type="ARBA" id="ARBA00019161"/>
    </source>
</evidence>
<dbReference type="PANTHER" id="PTHR20858">
    <property type="entry name" value="PHOSPHOMETHYLPYRIMIDINE KINASE"/>
    <property type="match status" value="1"/>
</dbReference>
<dbReference type="GO" id="GO:0008972">
    <property type="term" value="F:phosphomethylpyrimidine kinase activity"/>
    <property type="evidence" value="ECO:0007669"/>
    <property type="project" value="UniProtKB-EC"/>
</dbReference>
<dbReference type="EC" id="2.7.4.7" evidence="6"/>
<evidence type="ECO:0000256" key="10">
    <source>
        <dbReference type="ARBA" id="ARBA00042102"/>
    </source>
</evidence>
<evidence type="ECO:0000256" key="8">
    <source>
        <dbReference type="ARBA" id="ARBA00022977"/>
    </source>
</evidence>
<dbReference type="InterPro" id="IPR029056">
    <property type="entry name" value="Ribokinase-like"/>
</dbReference>
<evidence type="ECO:0000256" key="3">
    <source>
        <dbReference type="ARBA" id="ARBA00004769"/>
    </source>
</evidence>
<feature type="domain" description="Pyridoxamine kinase/Phosphomethylpyrimidine kinase" evidence="12">
    <location>
        <begin position="13"/>
        <end position="259"/>
    </location>
</feature>
<dbReference type="InterPro" id="IPR004399">
    <property type="entry name" value="HMP/HMP-P_kinase_dom"/>
</dbReference>
<evidence type="ECO:0000256" key="6">
    <source>
        <dbReference type="ARBA" id="ARBA00012963"/>
    </source>
</evidence>
<gene>
    <name evidence="13" type="ORF">J2Z69_000830</name>
</gene>
<evidence type="ECO:0000256" key="11">
    <source>
        <dbReference type="ARBA" id="ARBA00043176"/>
    </source>
</evidence>
<keyword evidence="8" id="KW-0784">Thiamine biosynthesis</keyword>
<evidence type="ECO:0000256" key="1">
    <source>
        <dbReference type="ARBA" id="ARBA00000151"/>
    </source>
</evidence>
<keyword evidence="14" id="KW-1185">Reference proteome</keyword>
<comment type="catalytic activity">
    <reaction evidence="2">
        <text>4-amino-2-methyl-5-(phosphooxymethyl)pyrimidine + ATP = 4-amino-2-methyl-5-(diphosphooxymethyl)pyrimidine + ADP</text>
        <dbReference type="Rhea" id="RHEA:19893"/>
        <dbReference type="ChEBI" id="CHEBI:30616"/>
        <dbReference type="ChEBI" id="CHEBI:57841"/>
        <dbReference type="ChEBI" id="CHEBI:58354"/>
        <dbReference type="ChEBI" id="CHEBI:456216"/>
        <dbReference type="EC" id="2.7.4.7"/>
    </reaction>
</comment>
<dbReference type="SUPFAM" id="SSF53613">
    <property type="entry name" value="Ribokinase-like"/>
    <property type="match status" value="1"/>
</dbReference>
<reference evidence="13 14" key="1">
    <citation type="submission" date="2021-03" db="EMBL/GenBank/DDBJ databases">
        <title>Genomic Encyclopedia of Type Strains, Phase IV (KMG-IV): sequencing the most valuable type-strain genomes for metagenomic binning, comparative biology and taxonomic classification.</title>
        <authorList>
            <person name="Goeker M."/>
        </authorList>
    </citation>
    <scope>NUCLEOTIDE SEQUENCE [LARGE SCALE GENOMIC DNA]</scope>
    <source>
        <strain evidence="13 14">DSM 26806</strain>
    </source>
</reference>
<dbReference type="EMBL" id="JAGGLD010000001">
    <property type="protein sequence ID" value="MBP1999811.1"/>
    <property type="molecule type" value="Genomic_DNA"/>
</dbReference>
<dbReference type="PANTHER" id="PTHR20858:SF17">
    <property type="entry name" value="HYDROXYMETHYLPYRIMIDINE_PHOSPHOMETHYLPYRIMIDINE KINASE THI20-RELATED"/>
    <property type="match status" value="1"/>
</dbReference>
<name>A0ABS4JFS2_9BACL</name>
<comment type="pathway">
    <text evidence="9">Cofactor biosynthesis; thiamine diphosphate biosynthesis; 4-amino-2-methyl-5-diphosphomethylpyrimidine from 5-amino-1-(5-phospho-D-ribosyl)imidazole: step 2/3.</text>
</comment>
<dbReference type="Pfam" id="PF08543">
    <property type="entry name" value="Phos_pyr_kin"/>
    <property type="match status" value="1"/>
</dbReference>
<dbReference type="Proteomes" id="UP001519288">
    <property type="component" value="Unassembled WGS sequence"/>
</dbReference>
<evidence type="ECO:0000256" key="5">
    <source>
        <dbReference type="ARBA" id="ARBA00012135"/>
    </source>
</evidence>
<dbReference type="CDD" id="cd01169">
    <property type="entry name" value="HMPP_kinase"/>
    <property type="match status" value="1"/>
</dbReference>
<dbReference type="EC" id="2.7.1.49" evidence="5"/>
<protein>
    <recommendedName>
        <fullName evidence="7">Hydroxymethylpyrimidine/phosphomethylpyrimidine kinase</fullName>
        <ecNumber evidence="5">2.7.1.49</ecNumber>
        <ecNumber evidence="6">2.7.4.7</ecNumber>
    </recommendedName>
    <alternativeName>
        <fullName evidence="10">Hydroxymethylpyrimidine kinase</fullName>
    </alternativeName>
    <alternativeName>
        <fullName evidence="11">Hydroxymethylpyrimidine phosphate kinase</fullName>
    </alternativeName>
</protein>
<dbReference type="InterPro" id="IPR013749">
    <property type="entry name" value="PM/HMP-P_kinase-1"/>
</dbReference>
<dbReference type="Gene3D" id="3.40.1190.20">
    <property type="match status" value="1"/>
</dbReference>
<comment type="caution">
    <text evidence="13">The sequence shown here is derived from an EMBL/GenBank/DDBJ whole genome shotgun (WGS) entry which is preliminary data.</text>
</comment>
<comment type="similarity">
    <text evidence="4">Belongs to the ThiD family.</text>
</comment>
<accession>A0ABS4JFS2</accession>
<evidence type="ECO:0000256" key="9">
    <source>
        <dbReference type="ARBA" id="ARBA00037917"/>
    </source>
</evidence>
<sequence length="271" mass="29111">MFYPSALSIAGSDCGGGAGIQADLKTFQELDIYGMSVITAVTAQNTQEVKEVFPLPLQTVEAQLQAIGEDFTPASTKTGMLYSAEIIQLVASAIKCYAWPQIVIDPVMISKSGAVLLQPSAMDTMLDILLPLACLITPNIPEAELISGIEIVDVPSLYEAGQRICSMGVPHVLLKGGHREDSVESTDYLITRDTYLALSSPRIHTRHTHGTGCTLSAAITSGLAKGNSIEKAVSLGKKFIMNAIAYPIEVDSRHLYGPVNHWAYADRGDMR</sequence>
<organism evidence="13 14">
    <name type="scientific">Paenibacillus shirakamiensis</name>
    <dbReference type="NCBI Taxonomy" id="1265935"/>
    <lineage>
        <taxon>Bacteria</taxon>
        <taxon>Bacillati</taxon>
        <taxon>Bacillota</taxon>
        <taxon>Bacilli</taxon>
        <taxon>Bacillales</taxon>
        <taxon>Paenibacillaceae</taxon>
        <taxon>Paenibacillus</taxon>
    </lineage>
</organism>
<comment type="catalytic activity">
    <reaction evidence="1">
        <text>4-amino-5-hydroxymethyl-2-methylpyrimidine + ATP = 4-amino-2-methyl-5-(phosphooxymethyl)pyrimidine + ADP + H(+)</text>
        <dbReference type="Rhea" id="RHEA:23096"/>
        <dbReference type="ChEBI" id="CHEBI:15378"/>
        <dbReference type="ChEBI" id="CHEBI:16892"/>
        <dbReference type="ChEBI" id="CHEBI:30616"/>
        <dbReference type="ChEBI" id="CHEBI:58354"/>
        <dbReference type="ChEBI" id="CHEBI:456216"/>
        <dbReference type="EC" id="2.7.1.49"/>
    </reaction>
</comment>
<dbReference type="GO" id="GO:0008902">
    <property type="term" value="F:hydroxymethylpyrimidine kinase activity"/>
    <property type="evidence" value="ECO:0007669"/>
    <property type="project" value="UniProtKB-EC"/>
</dbReference>
<evidence type="ECO:0000313" key="13">
    <source>
        <dbReference type="EMBL" id="MBP1999811.1"/>
    </source>
</evidence>
<keyword evidence="13" id="KW-0808">Transferase</keyword>
<proteinExistence type="inferred from homology"/>
<evidence type="ECO:0000313" key="14">
    <source>
        <dbReference type="Proteomes" id="UP001519288"/>
    </source>
</evidence>
<dbReference type="NCBIfam" id="TIGR00097">
    <property type="entry name" value="HMP-P_kinase"/>
    <property type="match status" value="1"/>
</dbReference>
<comment type="pathway">
    <text evidence="3">Cofactor biosynthesis; thiamine diphosphate biosynthesis; 4-amino-2-methyl-5-diphosphomethylpyrimidine from 5-amino-1-(5-phospho-D-ribosyl)imidazole: step 3/3.</text>
</comment>
<evidence type="ECO:0000259" key="12">
    <source>
        <dbReference type="Pfam" id="PF08543"/>
    </source>
</evidence>
<keyword evidence="13" id="KW-0418">Kinase</keyword>
<evidence type="ECO:0000256" key="4">
    <source>
        <dbReference type="ARBA" id="ARBA00009879"/>
    </source>
</evidence>